<sequence>MKSHMVWFLFLVSFLSVFPAPSESMVRHYKFNVVMKNITRLCSSKPTVTVNGRYPGPTIYAREDDTLLIKVVNHVKYNVSIHWHGVRQVRTGWADGPAYITQCPLQPGQVYTYNYTLTGQRGTLWWHAHILWLRATVHGAIVILPKRGNGKGPNQSILPPPKDLPKC</sequence>
<dbReference type="PANTHER" id="PTHR11709:SF370">
    <property type="entry name" value="LACCASE-4"/>
    <property type="match status" value="1"/>
</dbReference>
<evidence type="ECO:0000256" key="1">
    <source>
        <dbReference type="ARBA" id="ARBA00010609"/>
    </source>
</evidence>
<gene>
    <name evidence="4" type="ORF">BRARA_E00712</name>
</gene>
<dbReference type="Proteomes" id="UP000264353">
    <property type="component" value="Chromosome A5"/>
</dbReference>
<dbReference type="InterPro" id="IPR008972">
    <property type="entry name" value="Cupredoxin"/>
</dbReference>
<keyword evidence="2" id="KW-0732">Signal</keyword>
<dbReference type="InterPro" id="IPR034288">
    <property type="entry name" value="CuRO_1_LCC"/>
</dbReference>
<dbReference type="CDD" id="cd13849">
    <property type="entry name" value="CuRO_1_LCC_plant"/>
    <property type="match status" value="1"/>
</dbReference>
<dbReference type="Pfam" id="PF07732">
    <property type="entry name" value="Cu-oxidase_3"/>
    <property type="match status" value="1"/>
</dbReference>
<organism evidence="4 5">
    <name type="scientific">Brassica campestris</name>
    <name type="common">Field mustard</name>
    <dbReference type="NCBI Taxonomy" id="3711"/>
    <lineage>
        <taxon>Eukaryota</taxon>
        <taxon>Viridiplantae</taxon>
        <taxon>Streptophyta</taxon>
        <taxon>Embryophyta</taxon>
        <taxon>Tracheophyta</taxon>
        <taxon>Spermatophyta</taxon>
        <taxon>Magnoliopsida</taxon>
        <taxon>eudicotyledons</taxon>
        <taxon>Gunneridae</taxon>
        <taxon>Pentapetalae</taxon>
        <taxon>rosids</taxon>
        <taxon>malvids</taxon>
        <taxon>Brassicales</taxon>
        <taxon>Brassicaceae</taxon>
        <taxon>Brassiceae</taxon>
        <taxon>Brassica</taxon>
    </lineage>
</organism>
<proteinExistence type="inferred from homology"/>
<feature type="domain" description="Plastocyanin-like" evidence="3">
    <location>
        <begin position="33"/>
        <end position="146"/>
    </location>
</feature>
<evidence type="ECO:0000259" key="3">
    <source>
        <dbReference type="Pfam" id="PF07732"/>
    </source>
</evidence>
<evidence type="ECO:0000313" key="4">
    <source>
        <dbReference type="EMBL" id="RID61572.1"/>
    </source>
</evidence>
<reference evidence="4 5" key="1">
    <citation type="submission" date="2018-06" db="EMBL/GenBank/DDBJ databases">
        <title>WGS assembly of Brassica rapa FPsc.</title>
        <authorList>
            <person name="Bowman J."/>
            <person name="Kohchi T."/>
            <person name="Yamato K."/>
            <person name="Jenkins J."/>
            <person name="Shu S."/>
            <person name="Ishizaki K."/>
            <person name="Yamaoka S."/>
            <person name="Nishihama R."/>
            <person name="Nakamura Y."/>
            <person name="Berger F."/>
            <person name="Adam C."/>
            <person name="Aki S."/>
            <person name="Althoff F."/>
            <person name="Araki T."/>
            <person name="Arteaga-Vazquez M."/>
            <person name="Balasubrmanian S."/>
            <person name="Bauer D."/>
            <person name="Boehm C."/>
            <person name="Briginshaw L."/>
            <person name="Caballero-Perez J."/>
            <person name="Catarino B."/>
            <person name="Chen F."/>
            <person name="Chiyoda S."/>
            <person name="Chovatia M."/>
            <person name="Davies K."/>
            <person name="Delmans M."/>
            <person name="Demura T."/>
            <person name="Dierschke T."/>
            <person name="Dolan L."/>
            <person name="Dorantes-Acosta A."/>
            <person name="Eklund D."/>
            <person name="Florent S."/>
            <person name="Flores-Sandoval E."/>
            <person name="Fujiyama A."/>
            <person name="Fukuzawa H."/>
            <person name="Galik B."/>
            <person name="Grimanelli D."/>
            <person name="Grimwood J."/>
            <person name="Grossniklaus U."/>
            <person name="Hamada T."/>
            <person name="Haseloff J."/>
            <person name="Hetherington A."/>
            <person name="Higo A."/>
            <person name="Hirakawa Y."/>
            <person name="Hundley H."/>
            <person name="Ikeda Y."/>
            <person name="Inoue K."/>
            <person name="Inoue S."/>
            <person name="Ishida S."/>
            <person name="Jia Q."/>
            <person name="Kakita M."/>
            <person name="Kanazawa T."/>
            <person name="Kawai Y."/>
            <person name="Kawashima T."/>
            <person name="Kennedy M."/>
            <person name="Kinose K."/>
            <person name="Kinoshita T."/>
            <person name="Kohara Y."/>
            <person name="Koide E."/>
            <person name="Komatsu K."/>
            <person name="Kopischke S."/>
            <person name="Kubo M."/>
            <person name="Kyozuka J."/>
            <person name="Lagercrantz U."/>
            <person name="Lin S."/>
            <person name="Lindquist E."/>
            <person name="Lipzen A."/>
            <person name="Lu C."/>
            <person name="Luna E."/>
            <person name="Martienssen R."/>
            <person name="Minamino N."/>
            <person name="Mizutani M."/>
            <person name="Mizutani M."/>
            <person name="Mochizuki N."/>
            <person name="Monte I."/>
            <person name="Mosher R."/>
            <person name="Nagasaki H."/>
            <person name="Nakagami H."/>
            <person name="Naramoto S."/>
            <person name="Nishitani K."/>
            <person name="Ohtani M."/>
            <person name="Okamoto T."/>
            <person name="Okumura M."/>
            <person name="Phillips J."/>
            <person name="Pollak B."/>
            <person name="Reinders A."/>
            <person name="Roevekamp M."/>
            <person name="Sano R."/>
            <person name="Sawa S."/>
            <person name="Schmid M."/>
            <person name="Shirakawa M."/>
            <person name="Solano R."/>
            <person name="Spunde A."/>
            <person name="Suetsugu N."/>
            <person name="Sugano S."/>
            <person name="Sugiyama A."/>
            <person name="Sun R."/>
            <person name="Suzuki Y."/>
            <person name="Takenaka M."/>
            <person name="Takezawa D."/>
            <person name="Tomogane H."/>
            <person name="Tsuzuki M."/>
            <person name="Ueda T."/>
            <person name="Umeda M."/>
            <person name="Ward J."/>
            <person name="Watanabe Y."/>
            <person name="Yazaki K."/>
            <person name="Yokoyama R."/>
            <person name="Yoshitake Y."/>
            <person name="Yotsui I."/>
            <person name="Zachgo S."/>
            <person name="Schmutz J."/>
        </authorList>
    </citation>
    <scope>NUCLEOTIDE SEQUENCE [LARGE SCALE GENOMIC DNA]</scope>
    <source>
        <strain evidence="5">cv. B-3</strain>
    </source>
</reference>
<evidence type="ECO:0000256" key="2">
    <source>
        <dbReference type="SAM" id="SignalP"/>
    </source>
</evidence>
<comment type="similarity">
    <text evidence="1">Belongs to the multicopper oxidase family.</text>
</comment>
<dbReference type="SUPFAM" id="SSF49503">
    <property type="entry name" value="Cupredoxins"/>
    <property type="match status" value="1"/>
</dbReference>
<name>A0A397Z7E6_BRACM</name>
<dbReference type="PANTHER" id="PTHR11709">
    <property type="entry name" value="MULTI-COPPER OXIDASE"/>
    <property type="match status" value="1"/>
</dbReference>
<dbReference type="InterPro" id="IPR045087">
    <property type="entry name" value="Cu-oxidase_fam"/>
</dbReference>
<dbReference type="FunFam" id="2.60.40.420:FF:000062">
    <property type="entry name" value="Laccase"/>
    <property type="match status" value="1"/>
</dbReference>
<accession>A0A397Z7E6</accession>
<dbReference type="InterPro" id="IPR011707">
    <property type="entry name" value="Cu-oxidase-like_N"/>
</dbReference>
<protein>
    <recommendedName>
        <fullName evidence="3">Plastocyanin-like domain-containing protein</fullName>
    </recommendedName>
</protein>
<evidence type="ECO:0000313" key="5">
    <source>
        <dbReference type="Proteomes" id="UP000264353"/>
    </source>
</evidence>
<feature type="signal peptide" evidence="2">
    <location>
        <begin position="1"/>
        <end position="24"/>
    </location>
</feature>
<dbReference type="GO" id="GO:0005507">
    <property type="term" value="F:copper ion binding"/>
    <property type="evidence" value="ECO:0007669"/>
    <property type="project" value="InterPro"/>
</dbReference>
<feature type="chain" id="PRO_5017382950" description="Plastocyanin-like domain-containing protein" evidence="2">
    <location>
        <begin position="25"/>
        <end position="167"/>
    </location>
</feature>
<dbReference type="Gene3D" id="2.60.40.420">
    <property type="entry name" value="Cupredoxins - blue copper proteins"/>
    <property type="match status" value="1"/>
</dbReference>
<dbReference type="AlphaFoldDB" id="A0A397Z7E6"/>
<dbReference type="EMBL" id="CM010632">
    <property type="protein sequence ID" value="RID61572.1"/>
    <property type="molecule type" value="Genomic_DNA"/>
</dbReference>